<dbReference type="SFLD" id="SFLDG01140">
    <property type="entry name" value="C2.B:_Phosphomannomutase_and_P"/>
    <property type="match status" value="1"/>
</dbReference>
<dbReference type="GO" id="GO:0046872">
    <property type="term" value="F:metal ion binding"/>
    <property type="evidence" value="ECO:0007669"/>
    <property type="project" value="UniProtKB-KW"/>
</dbReference>
<protein>
    <recommendedName>
        <fullName evidence="5 13">Phosphomannomutase</fullName>
        <ecNumber evidence="5 13">5.4.2.8</ecNumber>
    </recommendedName>
</protein>
<evidence type="ECO:0000256" key="13">
    <source>
        <dbReference type="RuleBase" id="RU361118"/>
    </source>
</evidence>
<dbReference type="InterPro" id="IPR006379">
    <property type="entry name" value="HAD-SF_hydro_IIB"/>
</dbReference>
<organism evidence="15 16">
    <name type="scientific">Paramicrosporidium saccamoebae</name>
    <dbReference type="NCBI Taxonomy" id="1246581"/>
    <lineage>
        <taxon>Eukaryota</taxon>
        <taxon>Fungi</taxon>
        <taxon>Fungi incertae sedis</taxon>
        <taxon>Cryptomycota</taxon>
        <taxon>Cryptomycota incertae sedis</taxon>
        <taxon>Paramicrosporidium</taxon>
    </lineage>
</organism>
<dbReference type="NCBIfam" id="TIGR01484">
    <property type="entry name" value="HAD-SF-IIB"/>
    <property type="match status" value="1"/>
</dbReference>
<dbReference type="UniPathway" id="UPA00126">
    <property type="reaction ID" value="UER00424"/>
</dbReference>
<feature type="binding site" evidence="11">
    <location>
        <position position="205"/>
    </location>
    <ligand>
        <name>alpha-D-mannose 1-phosphate</name>
        <dbReference type="ChEBI" id="CHEBI:58409"/>
    </ligand>
</feature>
<dbReference type="Gene3D" id="3.40.50.1000">
    <property type="entry name" value="HAD superfamily/HAD-like"/>
    <property type="match status" value="1"/>
</dbReference>
<evidence type="ECO:0000256" key="14">
    <source>
        <dbReference type="SAM" id="MobiDB-lite"/>
    </source>
</evidence>
<dbReference type="GO" id="GO:0180047">
    <property type="term" value="P:dolichol phosphate mannose biosynthetic process"/>
    <property type="evidence" value="ECO:0007669"/>
    <property type="project" value="EnsemblFungi"/>
</dbReference>
<dbReference type="GO" id="GO:0016020">
    <property type="term" value="C:membrane"/>
    <property type="evidence" value="ECO:0007669"/>
    <property type="project" value="GOC"/>
</dbReference>
<evidence type="ECO:0000256" key="6">
    <source>
        <dbReference type="ARBA" id="ARBA00022490"/>
    </source>
</evidence>
<keyword evidence="9 13" id="KW-0413">Isomerase</keyword>
<dbReference type="CDD" id="cd02585">
    <property type="entry name" value="HAD_PMM"/>
    <property type="match status" value="1"/>
</dbReference>
<feature type="region of interest" description="Disordered" evidence="14">
    <location>
        <begin position="1"/>
        <end position="24"/>
    </location>
</feature>
<dbReference type="Gene3D" id="3.30.1240.20">
    <property type="match status" value="1"/>
</dbReference>
<dbReference type="EMBL" id="MTSL01000213">
    <property type="protein sequence ID" value="PJF16646.1"/>
    <property type="molecule type" value="Genomic_DNA"/>
</dbReference>
<dbReference type="AlphaFoldDB" id="A0A2H9TFY9"/>
<feature type="binding site" evidence="12">
    <location>
        <position position="37"/>
    </location>
    <ligand>
        <name>Mg(2+)</name>
        <dbReference type="ChEBI" id="CHEBI:18420"/>
        <label>1</label>
    </ligand>
</feature>
<dbReference type="OrthoDB" id="10264771at2759"/>
<feature type="binding site" evidence="12">
    <location>
        <position position="235"/>
    </location>
    <ligand>
        <name>Mg(2+)</name>
        <dbReference type="ChEBI" id="CHEBI:18420"/>
        <label>2</label>
    </ligand>
</feature>
<dbReference type="GO" id="GO:0005829">
    <property type="term" value="C:cytosol"/>
    <property type="evidence" value="ECO:0007669"/>
    <property type="project" value="EnsemblFungi"/>
</dbReference>
<feature type="binding site" evidence="11">
    <location>
        <position position="149"/>
    </location>
    <ligand>
        <name>alpha-D-mannose 1-phosphate</name>
        <dbReference type="ChEBI" id="CHEBI:58409"/>
    </ligand>
</feature>
<dbReference type="InterPro" id="IPR023214">
    <property type="entry name" value="HAD_sf"/>
</dbReference>
<evidence type="ECO:0000256" key="4">
    <source>
        <dbReference type="ARBA" id="ARBA00011738"/>
    </source>
</evidence>
<keyword evidence="6 13" id="KW-0963">Cytoplasm</keyword>
<comment type="subunit">
    <text evidence="4 13">Homodimer.</text>
</comment>
<feature type="binding site" evidence="11">
    <location>
        <position position="160"/>
    </location>
    <ligand>
        <name>alpha-D-mannose 1-phosphate</name>
        <dbReference type="ChEBI" id="CHEBI:58409"/>
    </ligand>
</feature>
<dbReference type="SUPFAM" id="SSF56784">
    <property type="entry name" value="HAD-like"/>
    <property type="match status" value="1"/>
</dbReference>
<proteinExistence type="inferred from homology"/>
<evidence type="ECO:0000256" key="3">
    <source>
        <dbReference type="ARBA" id="ARBA00009736"/>
    </source>
</evidence>
<comment type="caution">
    <text evidence="15">The sequence shown here is derived from an EMBL/GenBank/DDBJ whole genome shotgun (WGS) entry which is preliminary data.</text>
</comment>
<dbReference type="GO" id="GO:0006487">
    <property type="term" value="P:protein N-linked glycosylation"/>
    <property type="evidence" value="ECO:0007669"/>
    <property type="project" value="TreeGrafter"/>
</dbReference>
<evidence type="ECO:0000256" key="8">
    <source>
        <dbReference type="ARBA" id="ARBA00022842"/>
    </source>
</evidence>
<keyword evidence="7 12" id="KW-0479">Metal-binding</keyword>
<feature type="active site" description="Nucleophile" evidence="10">
    <location>
        <position position="37"/>
    </location>
</feature>
<dbReference type="EC" id="5.4.2.8" evidence="5 13"/>
<comment type="subcellular location">
    <subcellularLocation>
        <location evidence="1 13">Cytoplasm</location>
    </subcellularLocation>
</comment>
<evidence type="ECO:0000256" key="1">
    <source>
        <dbReference type="ARBA" id="ARBA00004496"/>
    </source>
</evidence>
<feature type="active site" description="Proton donor/acceptor" evidence="10">
    <location>
        <position position="39"/>
    </location>
</feature>
<evidence type="ECO:0000313" key="15">
    <source>
        <dbReference type="EMBL" id="PJF16646.1"/>
    </source>
</evidence>
<evidence type="ECO:0000256" key="10">
    <source>
        <dbReference type="PIRSR" id="PIRSR605002-1"/>
    </source>
</evidence>
<keyword evidence="8 12" id="KW-0460">Magnesium</keyword>
<evidence type="ECO:0000256" key="7">
    <source>
        <dbReference type="ARBA" id="ARBA00022723"/>
    </source>
</evidence>
<dbReference type="InterPro" id="IPR036412">
    <property type="entry name" value="HAD-like_sf"/>
</dbReference>
<reference evidence="15 16" key="1">
    <citation type="submission" date="2016-10" db="EMBL/GenBank/DDBJ databases">
        <title>The genome of Paramicrosporidium saccamoebae is the missing link in understanding Cryptomycota and Microsporidia evolution.</title>
        <authorList>
            <person name="Quandt C.A."/>
            <person name="Beaudet D."/>
            <person name="Corsaro D."/>
            <person name="Michel R."/>
            <person name="Corradi N."/>
            <person name="James T."/>
        </authorList>
    </citation>
    <scope>NUCLEOTIDE SEQUENCE [LARGE SCALE GENOMIC DNA]</scope>
    <source>
        <strain evidence="15 16">KSL3</strain>
    </source>
</reference>
<evidence type="ECO:0000313" key="16">
    <source>
        <dbReference type="Proteomes" id="UP000240830"/>
    </source>
</evidence>
<dbReference type="SFLD" id="SFLDG01143">
    <property type="entry name" value="C2.B.3:_Phosphomannomutase_Lik"/>
    <property type="match status" value="1"/>
</dbReference>
<comment type="pathway">
    <text evidence="2 13">Nucleotide-sugar biosynthesis; GDP-alpha-D-mannose biosynthesis; alpha-D-mannose 1-phosphate from D-fructose 6-phosphate: step 2/2.</text>
</comment>
<feature type="compositionally biased region" description="Polar residues" evidence="14">
    <location>
        <begin position="13"/>
        <end position="22"/>
    </location>
</feature>
<feature type="binding site" evidence="12">
    <location>
        <position position="247"/>
    </location>
    <ligand>
        <name>Mg(2+)</name>
        <dbReference type="ChEBI" id="CHEBI:18420"/>
        <label>1</label>
    </ligand>
</feature>
<dbReference type="Pfam" id="PF03332">
    <property type="entry name" value="PMM"/>
    <property type="match status" value="1"/>
</dbReference>
<sequence length="273" mass="30632">MTPEVASPAPTHTPKSAKTSNADWVDRERPDTLVLFDVDGTLSPSRKCASPEMLQLLRNLKKKVVIGYVGGSDLAKQMEQLGEDAAKTLFDFSFSENGATAFKKGELIGQESLLGFMGEERYQKLINWTLRYIADLDLPVKRGTFVELRNGMVNISPIGRNCSYAERLDFSKLDDEKKIRETMVEAYRKEFAGYGLQYSIGGQISIDVFPQGWDKTYCLRHIASGGFKEIHFFGDKTEKGGNDYEIFNHPSVVGHAVKNPEDTAEQIRKLFSL</sequence>
<keyword evidence="16" id="KW-1185">Reference proteome</keyword>
<evidence type="ECO:0000256" key="2">
    <source>
        <dbReference type="ARBA" id="ARBA00004699"/>
    </source>
</evidence>
<dbReference type="STRING" id="1246581.A0A2H9TFY9"/>
<dbReference type="PANTHER" id="PTHR10466:SF0">
    <property type="entry name" value="PHOSPHOMANNOMUTASE"/>
    <property type="match status" value="1"/>
</dbReference>
<evidence type="ECO:0000256" key="9">
    <source>
        <dbReference type="ARBA" id="ARBA00023235"/>
    </source>
</evidence>
<accession>A0A2H9TFY9</accession>
<dbReference type="SFLD" id="SFLDF00445">
    <property type="entry name" value="alpha-phosphomannomutase"/>
    <property type="match status" value="1"/>
</dbReference>
<gene>
    <name evidence="15" type="ORF">PSACC_03603</name>
</gene>
<dbReference type="PANTHER" id="PTHR10466">
    <property type="entry name" value="PHOSPHOMANNOMUTASE"/>
    <property type="match status" value="1"/>
</dbReference>
<feature type="binding site" evidence="11">
    <location>
        <position position="207"/>
    </location>
    <ligand>
        <name>alpha-D-mannose 1-phosphate</name>
        <dbReference type="ChEBI" id="CHEBI:58409"/>
    </ligand>
</feature>
<feature type="binding site" evidence="12">
    <location>
        <position position="39"/>
    </location>
    <ligand>
        <name>Mg(2+)</name>
        <dbReference type="ChEBI" id="CHEBI:18420"/>
        <label>1</label>
    </ligand>
</feature>
<dbReference type="Proteomes" id="UP000240830">
    <property type="component" value="Unassembled WGS sequence"/>
</dbReference>
<feature type="binding site" evidence="11">
    <location>
        <position position="46"/>
    </location>
    <ligand>
        <name>alpha-D-mannose 1-phosphate</name>
        <dbReference type="ChEBI" id="CHEBI:58409"/>
    </ligand>
</feature>
<feature type="binding site" evidence="11">
    <location>
        <position position="167"/>
    </location>
    <ligand>
        <name>alpha-D-mannose 1-phosphate</name>
        <dbReference type="ChEBI" id="CHEBI:58409"/>
    </ligand>
</feature>
<comment type="catalytic activity">
    <reaction evidence="13">
        <text>alpha-D-mannose 1-phosphate = D-mannose 6-phosphate</text>
        <dbReference type="Rhea" id="RHEA:11140"/>
        <dbReference type="ChEBI" id="CHEBI:58409"/>
        <dbReference type="ChEBI" id="CHEBI:58735"/>
        <dbReference type="EC" id="5.4.2.8"/>
    </reaction>
</comment>
<evidence type="ECO:0000256" key="12">
    <source>
        <dbReference type="PIRSR" id="PIRSR605002-3"/>
    </source>
</evidence>
<evidence type="ECO:0000256" key="11">
    <source>
        <dbReference type="PIRSR" id="PIRSR605002-2"/>
    </source>
</evidence>
<comment type="similarity">
    <text evidence="3 13">Belongs to the eukaryotic PMM family.</text>
</comment>
<dbReference type="InterPro" id="IPR043169">
    <property type="entry name" value="PMM_cap"/>
</dbReference>
<dbReference type="InterPro" id="IPR005002">
    <property type="entry name" value="PMM"/>
</dbReference>
<dbReference type="SFLD" id="SFLDS00003">
    <property type="entry name" value="Haloacid_Dehalogenase"/>
    <property type="match status" value="1"/>
</dbReference>
<evidence type="ECO:0000256" key="5">
    <source>
        <dbReference type="ARBA" id="ARBA00012730"/>
    </source>
</evidence>
<dbReference type="GO" id="GO:0006013">
    <property type="term" value="P:mannose metabolic process"/>
    <property type="evidence" value="ECO:0007669"/>
    <property type="project" value="TreeGrafter"/>
</dbReference>
<comment type="function">
    <text evidence="13">Involved in the synthesis of the GDP-mannose and dolichol-phosphate-mannose required for a number of critical mannosyl transfer reactions.</text>
</comment>
<dbReference type="GO" id="GO:0042803">
    <property type="term" value="F:protein homodimerization activity"/>
    <property type="evidence" value="ECO:0007669"/>
    <property type="project" value="EnsemblFungi"/>
</dbReference>
<dbReference type="GO" id="GO:0004615">
    <property type="term" value="F:phosphomannomutase activity"/>
    <property type="evidence" value="ECO:0007669"/>
    <property type="project" value="UniProtKB-EC"/>
</dbReference>
<comment type="cofactor">
    <cofactor evidence="12">
        <name>Mg(2+)</name>
        <dbReference type="ChEBI" id="CHEBI:18420"/>
    </cofactor>
</comment>
<dbReference type="GO" id="GO:0009298">
    <property type="term" value="P:GDP-mannose biosynthetic process"/>
    <property type="evidence" value="ECO:0007669"/>
    <property type="project" value="UniProtKB-UniPathway"/>
</dbReference>
<name>A0A2H9TFY9_9FUNG</name>
<dbReference type="FunFam" id="3.30.1240.20:FF:000001">
    <property type="entry name" value="Phosphomannomutase"/>
    <property type="match status" value="1"/>
</dbReference>